<dbReference type="Pfam" id="PF13675">
    <property type="entry name" value="PilJ"/>
    <property type="match status" value="2"/>
</dbReference>
<protein>
    <recommendedName>
        <fullName evidence="5">NarX-like N-terminal domain-containing protein</fullName>
    </recommendedName>
</protein>
<dbReference type="EMBL" id="QKWJ01000057">
    <property type="protein sequence ID" value="RDK06658.1"/>
    <property type="molecule type" value="Genomic_DNA"/>
</dbReference>
<evidence type="ECO:0000256" key="1">
    <source>
        <dbReference type="ARBA" id="ARBA00004141"/>
    </source>
</evidence>
<feature type="domain" description="NarX-like N-terminal" evidence="5">
    <location>
        <begin position="52"/>
        <end position="130"/>
    </location>
</feature>
<comment type="caution">
    <text evidence="6">The sequence shown here is derived from an EMBL/GenBank/DDBJ whole genome shotgun (WGS) entry which is preliminary data.</text>
</comment>
<evidence type="ECO:0000313" key="7">
    <source>
        <dbReference type="Proteomes" id="UP000255165"/>
    </source>
</evidence>
<organism evidence="6 7">
    <name type="scientific">Cupriavidus lacunae</name>
    <dbReference type="NCBI Taxonomy" id="2666307"/>
    <lineage>
        <taxon>Bacteria</taxon>
        <taxon>Pseudomonadati</taxon>
        <taxon>Pseudomonadota</taxon>
        <taxon>Betaproteobacteria</taxon>
        <taxon>Burkholderiales</taxon>
        <taxon>Burkholderiaceae</taxon>
        <taxon>Cupriavidus</taxon>
    </lineage>
</organism>
<keyword evidence="3" id="KW-1133">Transmembrane helix</keyword>
<reference evidence="7" key="1">
    <citation type="submission" date="2018-06" db="EMBL/GenBank/DDBJ databases">
        <authorList>
            <person name="Feng T."/>
            <person name="Jeon C.O."/>
        </authorList>
    </citation>
    <scope>NUCLEOTIDE SEQUENCE [LARGE SCALE GENOMIC DNA]</scope>
    <source>
        <strain evidence="7">S23</strain>
    </source>
</reference>
<dbReference type="InterPro" id="IPR042295">
    <property type="entry name" value="NarX-like_N_sf"/>
</dbReference>
<dbReference type="AlphaFoldDB" id="A0A370NMC9"/>
<keyword evidence="4" id="KW-0472">Membrane</keyword>
<dbReference type="Gene3D" id="1.20.120.960">
    <property type="entry name" value="Histidine kinase NarX, sensor domain"/>
    <property type="match status" value="1"/>
</dbReference>
<feature type="domain" description="NarX-like N-terminal" evidence="5">
    <location>
        <begin position="168"/>
        <end position="248"/>
    </location>
</feature>
<dbReference type="Proteomes" id="UP000255165">
    <property type="component" value="Unassembled WGS sequence"/>
</dbReference>
<evidence type="ECO:0000256" key="2">
    <source>
        <dbReference type="ARBA" id="ARBA00022692"/>
    </source>
</evidence>
<evidence type="ECO:0000256" key="4">
    <source>
        <dbReference type="ARBA" id="ARBA00023136"/>
    </source>
</evidence>
<gene>
    <name evidence="6" type="ORF">DN412_30115</name>
</gene>
<keyword evidence="7" id="KW-1185">Reference proteome</keyword>
<proteinExistence type="predicted"/>
<dbReference type="GO" id="GO:0016020">
    <property type="term" value="C:membrane"/>
    <property type="evidence" value="ECO:0007669"/>
    <property type="project" value="UniProtKB-SubCell"/>
</dbReference>
<comment type="subcellular location">
    <subcellularLocation>
        <location evidence="1">Membrane</location>
        <topology evidence="1">Multi-pass membrane protein</topology>
    </subcellularLocation>
</comment>
<sequence length="284" mass="31568">MSLVRTARRKIPSDTDAETALKRYRSVIFLIVYSVLALAIAGSASAETLTINSAINKAGRQRMLSQRMAKVYCQAGLGVEVERARRILEQSVALFDKQLMDLQAFAPTPEIKDTYARLEQAWTPYKQLLSSSEPNLENGKTIARMSEEVLKLAQQGTVQLERFSGTTTAKLINVAGRQRMLSQRIAKISMLRAWGITSPQMTQELDSATTEFAAAQELLTSAPQNTATIRGELQLAGSQWLFFKEALSQTGVSRAEQLRNIATTSERILQVMDDVTGMYERTLK</sequence>
<accession>A0A370NMC9</accession>
<evidence type="ECO:0000259" key="5">
    <source>
        <dbReference type="Pfam" id="PF13675"/>
    </source>
</evidence>
<dbReference type="InterPro" id="IPR029095">
    <property type="entry name" value="NarX-like_N"/>
</dbReference>
<name>A0A370NMC9_9BURK</name>
<evidence type="ECO:0000256" key="3">
    <source>
        <dbReference type="ARBA" id="ARBA00022989"/>
    </source>
</evidence>
<keyword evidence="2" id="KW-0812">Transmembrane</keyword>
<evidence type="ECO:0000313" key="6">
    <source>
        <dbReference type="EMBL" id="RDK06658.1"/>
    </source>
</evidence>